<dbReference type="KEGG" id="pdu:PDUR_18710"/>
<evidence type="ECO:0000313" key="3">
    <source>
        <dbReference type="Proteomes" id="UP000029409"/>
    </source>
</evidence>
<dbReference type="OrthoDB" id="2620773at2"/>
<name>A0A089HTM1_PAEDU</name>
<protein>
    <submittedName>
        <fullName evidence="2">Uncharacterized protein</fullName>
    </submittedName>
</protein>
<accession>A0A089HTM1</accession>
<dbReference type="Proteomes" id="UP000029409">
    <property type="component" value="Chromosome"/>
</dbReference>
<dbReference type="AlphaFoldDB" id="A0A089HTM1"/>
<keyword evidence="1" id="KW-0175">Coiled coil</keyword>
<feature type="coiled-coil region" evidence="1">
    <location>
        <begin position="6"/>
        <end position="33"/>
    </location>
</feature>
<dbReference type="RefSeq" id="WP_042207523.1">
    <property type="nucleotide sequence ID" value="NZ_CP009288.1"/>
</dbReference>
<dbReference type="EMBL" id="CP009288">
    <property type="protein sequence ID" value="AIQ13723.1"/>
    <property type="molecule type" value="Genomic_DNA"/>
</dbReference>
<sequence length="95" mass="11124">MVLLFHNATEERLERLSRDVQAINDEARQSSYEMSMVRKTSGLGYEWEVTVYGRKVSVRSEDILKIQRTRLDMSIKDIFKEIVAWKLKALSTLQS</sequence>
<organism evidence="2 3">
    <name type="scientific">Paenibacillus durus</name>
    <name type="common">Paenibacillus azotofixans</name>
    <dbReference type="NCBI Taxonomy" id="44251"/>
    <lineage>
        <taxon>Bacteria</taxon>
        <taxon>Bacillati</taxon>
        <taxon>Bacillota</taxon>
        <taxon>Bacilli</taxon>
        <taxon>Bacillales</taxon>
        <taxon>Paenibacillaceae</taxon>
        <taxon>Paenibacillus</taxon>
    </lineage>
</organism>
<dbReference type="eggNOG" id="ENOG5032FBI">
    <property type="taxonomic scope" value="Bacteria"/>
</dbReference>
<keyword evidence="3" id="KW-1185">Reference proteome</keyword>
<evidence type="ECO:0000256" key="1">
    <source>
        <dbReference type="SAM" id="Coils"/>
    </source>
</evidence>
<proteinExistence type="predicted"/>
<gene>
    <name evidence="2" type="ORF">PDUR_18710</name>
</gene>
<evidence type="ECO:0000313" key="2">
    <source>
        <dbReference type="EMBL" id="AIQ13723.1"/>
    </source>
</evidence>
<reference evidence="2 3" key="1">
    <citation type="submission" date="2014-08" db="EMBL/GenBank/DDBJ databases">
        <title>Comparative genomics of the Paenibacillus odorifer group.</title>
        <authorList>
            <person name="den Bakker H.C."/>
            <person name="Tsai Y.-C."/>
            <person name="Martin N."/>
            <person name="Korlach J."/>
            <person name="Wiedmann M."/>
        </authorList>
    </citation>
    <scope>NUCLEOTIDE SEQUENCE [LARGE SCALE GENOMIC DNA]</scope>
    <source>
        <strain evidence="2 3">DSM 1735</strain>
    </source>
</reference>